<protein>
    <submittedName>
        <fullName evidence="2">Signal peptidase I</fullName>
    </submittedName>
</protein>
<feature type="domain" description="Peptidase S26" evidence="1">
    <location>
        <begin position="7"/>
        <end position="91"/>
    </location>
</feature>
<comment type="caution">
    <text evidence="2">The sequence shown here is derived from an EMBL/GenBank/DDBJ whole genome shotgun (WGS) entry which is preliminary data.</text>
</comment>
<dbReference type="GO" id="GO:0004252">
    <property type="term" value="F:serine-type endopeptidase activity"/>
    <property type="evidence" value="ECO:0007669"/>
    <property type="project" value="InterPro"/>
</dbReference>
<dbReference type="InterPro" id="IPR019533">
    <property type="entry name" value="Peptidase_S26"/>
</dbReference>
<sequence>MHLLKVYILPLLVAIFLLLLVRCCFVTHYEVQTALPELRLQEGDRLLVGRYVSAGMKRGTIVAFRHPSTAKIELARIIARPGDSLWVDNQQQRVFFQKRAGIESSFMVPGHCEPVDVQLQSASLLCYVLRHYEKARAVQMVGKRLHIGGVPATRLHFSQNYYWLEGVGLLPESFILGPALCITYSSRDWQPRWNRFLRPL</sequence>
<evidence type="ECO:0000259" key="1">
    <source>
        <dbReference type="Pfam" id="PF10502"/>
    </source>
</evidence>
<dbReference type="Proteomes" id="UP000541425">
    <property type="component" value="Unassembled WGS sequence"/>
</dbReference>
<dbReference type="Gene3D" id="2.10.109.10">
    <property type="entry name" value="Umud Fragment, subunit A"/>
    <property type="match status" value="1"/>
</dbReference>
<dbReference type="AlphaFoldDB" id="A0A7W5XXE2"/>
<dbReference type="SUPFAM" id="SSF51306">
    <property type="entry name" value="LexA/Signal peptidase"/>
    <property type="match status" value="1"/>
</dbReference>
<dbReference type="EMBL" id="JACICA010000002">
    <property type="protein sequence ID" value="MBB3702095.1"/>
    <property type="molecule type" value="Genomic_DNA"/>
</dbReference>
<evidence type="ECO:0000313" key="3">
    <source>
        <dbReference type="Proteomes" id="UP000541425"/>
    </source>
</evidence>
<dbReference type="InterPro" id="IPR036286">
    <property type="entry name" value="LexA/Signal_pep-like_sf"/>
</dbReference>
<proteinExistence type="predicted"/>
<accession>A0A7W5XXE2</accession>
<gene>
    <name evidence="2" type="ORF">FHS60_000548</name>
</gene>
<dbReference type="Pfam" id="PF10502">
    <property type="entry name" value="Peptidase_S26"/>
    <property type="match status" value="1"/>
</dbReference>
<name>A0A7W5XXE2_9BACT</name>
<organism evidence="2 3">
    <name type="scientific">Alloprevotella rava</name>
    <dbReference type="NCBI Taxonomy" id="671218"/>
    <lineage>
        <taxon>Bacteria</taxon>
        <taxon>Pseudomonadati</taxon>
        <taxon>Bacteroidota</taxon>
        <taxon>Bacteroidia</taxon>
        <taxon>Bacteroidales</taxon>
        <taxon>Prevotellaceae</taxon>
        <taxon>Alloprevotella</taxon>
    </lineage>
</organism>
<evidence type="ECO:0000313" key="2">
    <source>
        <dbReference type="EMBL" id="MBB3702095.1"/>
    </source>
</evidence>
<dbReference type="GO" id="GO:0006465">
    <property type="term" value="P:signal peptide processing"/>
    <property type="evidence" value="ECO:0007669"/>
    <property type="project" value="InterPro"/>
</dbReference>
<reference evidence="2 3" key="1">
    <citation type="submission" date="2020-08" db="EMBL/GenBank/DDBJ databases">
        <title>Genomic Encyclopedia of Type Strains, Phase IV (KMG-IV): sequencing the most valuable type-strain genomes for metagenomic binning, comparative biology and taxonomic classification.</title>
        <authorList>
            <person name="Goeker M."/>
        </authorList>
    </citation>
    <scope>NUCLEOTIDE SEQUENCE [LARGE SCALE GENOMIC DNA]</scope>
    <source>
        <strain evidence="2 3">DSM 22548</strain>
    </source>
</reference>
<dbReference type="RefSeq" id="WP_183694570.1">
    <property type="nucleotide sequence ID" value="NZ_JACICA010000002.1"/>
</dbReference>